<organism evidence="3 4">
    <name type="scientific">Merluccius polli</name>
    <name type="common">Benguela hake</name>
    <name type="synonym">Merluccius cadenati</name>
    <dbReference type="NCBI Taxonomy" id="89951"/>
    <lineage>
        <taxon>Eukaryota</taxon>
        <taxon>Metazoa</taxon>
        <taxon>Chordata</taxon>
        <taxon>Craniata</taxon>
        <taxon>Vertebrata</taxon>
        <taxon>Euteleostomi</taxon>
        <taxon>Actinopterygii</taxon>
        <taxon>Neopterygii</taxon>
        <taxon>Teleostei</taxon>
        <taxon>Neoteleostei</taxon>
        <taxon>Acanthomorphata</taxon>
        <taxon>Zeiogadaria</taxon>
        <taxon>Gadariae</taxon>
        <taxon>Gadiformes</taxon>
        <taxon>Gadoidei</taxon>
        <taxon>Merlucciidae</taxon>
        <taxon>Merluccius</taxon>
    </lineage>
</organism>
<feature type="region of interest" description="Disordered" evidence="2">
    <location>
        <begin position="1"/>
        <end position="27"/>
    </location>
</feature>
<dbReference type="PANTHER" id="PTHR47331">
    <property type="entry name" value="PHD-TYPE DOMAIN-CONTAINING PROTEIN"/>
    <property type="match status" value="1"/>
</dbReference>
<evidence type="ECO:0000256" key="1">
    <source>
        <dbReference type="SAM" id="Coils"/>
    </source>
</evidence>
<evidence type="ECO:0000313" key="4">
    <source>
        <dbReference type="Proteomes" id="UP001174136"/>
    </source>
</evidence>
<dbReference type="InterPro" id="IPR005312">
    <property type="entry name" value="DUF1759"/>
</dbReference>
<comment type="caution">
    <text evidence="3">The sequence shown here is derived from an EMBL/GenBank/DDBJ whole genome shotgun (WGS) entry which is preliminary data.</text>
</comment>
<dbReference type="Proteomes" id="UP001174136">
    <property type="component" value="Unassembled WGS sequence"/>
</dbReference>
<name>A0AA47MV37_MERPO</name>
<evidence type="ECO:0000256" key="2">
    <source>
        <dbReference type="SAM" id="MobiDB-lite"/>
    </source>
</evidence>
<reference evidence="3" key="1">
    <citation type="journal article" date="2023" name="Front. Mar. Sci.">
        <title>A new Merluccius polli reference genome to investigate the effects of global change in West African waters.</title>
        <authorList>
            <person name="Mateo J.L."/>
            <person name="Blanco-Fernandez C."/>
            <person name="Garcia-Vazquez E."/>
            <person name="Machado-Schiaffino G."/>
        </authorList>
    </citation>
    <scope>NUCLEOTIDE SEQUENCE</scope>
    <source>
        <strain evidence="3">C29</strain>
        <tissue evidence="3">Fin</tissue>
    </source>
</reference>
<keyword evidence="1" id="KW-0175">Coiled coil</keyword>
<evidence type="ECO:0008006" key="5">
    <source>
        <dbReference type="Google" id="ProtNLM"/>
    </source>
</evidence>
<dbReference type="Pfam" id="PF03564">
    <property type="entry name" value="DUF1759"/>
    <property type="match status" value="1"/>
</dbReference>
<evidence type="ECO:0000313" key="3">
    <source>
        <dbReference type="EMBL" id="KAK0146725.1"/>
    </source>
</evidence>
<gene>
    <name evidence="3" type="ORF">N1851_013932</name>
</gene>
<dbReference type="EMBL" id="JAOPHQ010002560">
    <property type="protein sequence ID" value="KAK0146725.1"/>
    <property type="molecule type" value="Genomic_DNA"/>
</dbReference>
<dbReference type="PANTHER" id="PTHR47331:SF3">
    <property type="match status" value="1"/>
</dbReference>
<accession>A0AA47MV37</accession>
<proteinExistence type="predicted"/>
<sequence>MPEVENQAEVLQEAEPSSIGKRSSRSTASSACIKAEADVAALIARQHLLKEKHDLEEQEEQLRKRKEQLELKVEIAASRAKVNVLRGSFISSVASSAPDGMESYFERGRNGKKALDAEAGSFVPLSVEQNENGKLQPQTLMRMEPQNHQNTSQNIKVDIHSPNVTSHDAALVSGSSHQNPVFTIMEKQNEITALLVQQQCLSSLPKREIQIFDSDPLQYQTFIRAFEHSIEGKTNNPSDCLNFLEQYTRGKTRELVRSCQHMASDRGYAKAKTLLREHFGNEQKIASAYLERALSWAPITSDDTTALQAYSLFLRGCCNAMEEVQYMYELDMPANMLSVIKKLPYKLRDRWRTVACELQERHNCRATFTDIVNFIEKQVKIATDPVFGDIKDTPVLAASKEVRKLKLQPRYKMKGSSFATTVSAVEKKVDTGTKIKESGSFSKKVCLFCDGGHALELCPLLEKRAHSEKIDLLKESDCRKRLTCKVCSLKHPSILHIYQRGRERYPEQAKPQLEAELSSATISVQTSGLTGAGEHNCKLSIVPVQVKSKKGLKTVHTYAFLDQGSTASFCTVGLMNKLNLSGRRSSILLRTMGQEKIVESYIVSDLEVAGLDSDYYCELPSTYTQKSMPVHRGNIPRQKGLQRWPHLRHVPLPDIDSEIELLIGLNVPKALEPLQVIRSVDDGPYAVKTILGWTVNGPLGGDSSCETVCKQPQVSVNRISVLWKQQFKVDFPECAKDEQQGLSREDCQFLDFVTK</sequence>
<protein>
    <recommendedName>
        <fullName evidence="5">Peptidase aspartic putative domain-containing protein</fullName>
    </recommendedName>
</protein>
<keyword evidence="4" id="KW-1185">Reference proteome</keyword>
<dbReference type="AlphaFoldDB" id="A0AA47MV37"/>
<feature type="coiled-coil region" evidence="1">
    <location>
        <begin position="45"/>
        <end position="79"/>
    </location>
</feature>